<keyword evidence="1" id="KW-1133">Transmembrane helix</keyword>
<evidence type="ECO:0000313" key="3">
    <source>
        <dbReference type="Proteomes" id="UP000321408"/>
    </source>
</evidence>
<feature type="transmembrane region" description="Helical" evidence="1">
    <location>
        <begin position="12"/>
        <end position="33"/>
    </location>
</feature>
<feature type="transmembrane region" description="Helical" evidence="1">
    <location>
        <begin position="71"/>
        <end position="93"/>
    </location>
</feature>
<dbReference type="KEGG" id="psyt:DSAG12_01960"/>
<protein>
    <submittedName>
        <fullName evidence="2">Uncharacterized protein</fullName>
    </submittedName>
</protein>
<dbReference type="AlphaFoldDB" id="A0A5B9DAT6"/>
<organism evidence="2 3">
    <name type="scientific">Promethearchaeum syntrophicum</name>
    <dbReference type="NCBI Taxonomy" id="2594042"/>
    <lineage>
        <taxon>Archaea</taxon>
        <taxon>Promethearchaeati</taxon>
        <taxon>Promethearchaeota</taxon>
        <taxon>Promethearchaeia</taxon>
        <taxon>Promethearchaeales</taxon>
        <taxon>Promethearchaeaceae</taxon>
        <taxon>Promethearchaeum</taxon>
    </lineage>
</organism>
<dbReference type="Proteomes" id="UP000321408">
    <property type="component" value="Chromosome"/>
</dbReference>
<feature type="transmembrane region" description="Helical" evidence="1">
    <location>
        <begin position="99"/>
        <end position="118"/>
    </location>
</feature>
<dbReference type="RefSeq" id="WP_147663012.1">
    <property type="nucleotide sequence ID" value="NZ_CP042905.2"/>
</dbReference>
<keyword evidence="3" id="KW-1185">Reference proteome</keyword>
<proteinExistence type="predicted"/>
<evidence type="ECO:0000256" key="1">
    <source>
        <dbReference type="SAM" id="Phobius"/>
    </source>
</evidence>
<sequence length="181" mass="19746">MNEGKINILPFWLRVININLGVAMVILSGLAIFQNTFILSIKLTLLSITLLLLSGVLLANGITTRNFSHSLMVLNVTSGSVILVLGAITLIFLQFEIDVSKILLVVGLLIHAGTRIAISFSKLALPFKIKLFNFLVATVLIALSIVIVTDLQWASETLLGITFLTVGMEKTFIGIQGYYLE</sequence>
<reference evidence="2 3" key="1">
    <citation type="journal article" date="2020" name="Nature">
        <title>Isolation of an archaeon at the prokaryote-eukaryote interface.</title>
        <authorList>
            <person name="Imachi H."/>
            <person name="Nobu M.K."/>
            <person name="Nakahara N."/>
            <person name="Morono Y."/>
            <person name="Ogawara M."/>
            <person name="Takaki Y."/>
            <person name="Takano Y."/>
            <person name="Uematsu K."/>
            <person name="Ikuta T."/>
            <person name="Ito M."/>
            <person name="Matsui Y."/>
            <person name="Miyazaki M."/>
            <person name="Murata K."/>
            <person name="Saito Y."/>
            <person name="Sakai S."/>
            <person name="Song C."/>
            <person name="Tasumi E."/>
            <person name="Yamanaka Y."/>
            <person name="Yamaguchi T."/>
            <person name="Kamagata Y."/>
            <person name="Tamaki H."/>
            <person name="Takai K."/>
        </authorList>
    </citation>
    <scope>NUCLEOTIDE SEQUENCE [LARGE SCALE GENOMIC DNA]</scope>
    <source>
        <strain evidence="2 3">MK-D1</strain>
    </source>
</reference>
<gene>
    <name evidence="2" type="ORF">DSAG12_01960</name>
</gene>
<feature type="transmembrane region" description="Helical" evidence="1">
    <location>
        <begin position="130"/>
        <end position="149"/>
    </location>
</feature>
<accession>A0A5B9DAT6</accession>
<dbReference type="EMBL" id="CP042905">
    <property type="protein sequence ID" value="QEE16131.1"/>
    <property type="molecule type" value="Genomic_DNA"/>
</dbReference>
<evidence type="ECO:0000313" key="2">
    <source>
        <dbReference type="EMBL" id="QEE16131.1"/>
    </source>
</evidence>
<keyword evidence="1" id="KW-0812">Transmembrane</keyword>
<dbReference type="GeneID" id="41329951"/>
<reference evidence="2 3" key="2">
    <citation type="journal article" date="2024" name="Int. J. Syst. Evol. Microbiol.">
        <title>Promethearchaeum syntrophicum gen. nov., sp. nov., an anaerobic, obligately syntrophic archaeon, the first isolate of the lineage 'Asgard' archaea, and proposal of the new archaeal phylum Promethearchaeota phyl. nov. and kingdom Promethearchaeati regn. nov.</title>
        <authorList>
            <person name="Imachi H."/>
            <person name="Nobu M.K."/>
            <person name="Kato S."/>
            <person name="Takaki Y."/>
            <person name="Miyazaki M."/>
            <person name="Miyata M."/>
            <person name="Ogawara M."/>
            <person name="Saito Y."/>
            <person name="Sakai S."/>
            <person name="Tahara Y.O."/>
            <person name="Takano Y."/>
            <person name="Tasumi E."/>
            <person name="Uematsu K."/>
            <person name="Yoshimura T."/>
            <person name="Itoh T."/>
            <person name="Ohkuma M."/>
            <person name="Takai K."/>
        </authorList>
    </citation>
    <scope>NUCLEOTIDE SEQUENCE [LARGE SCALE GENOMIC DNA]</scope>
    <source>
        <strain evidence="2 3">MK-D1</strain>
    </source>
</reference>
<feature type="transmembrane region" description="Helical" evidence="1">
    <location>
        <begin position="39"/>
        <end position="59"/>
    </location>
</feature>
<keyword evidence="1" id="KW-0472">Membrane</keyword>
<name>A0A5B9DAT6_9ARCH</name>